<organism evidence="2 3">
    <name type="scientific">Epidermidibacterium keratini</name>
    <dbReference type="NCBI Taxonomy" id="1891644"/>
    <lineage>
        <taxon>Bacteria</taxon>
        <taxon>Bacillati</taxon>
        <taxon>Actinomycetota</taxon>
        <taxon>Actinomycetes</taxon>
        <taxon>Sporichthyales</taxon>
        <taxon>Sporichthyaceae</taxon>
        <taxon>Epidermidibacterium</taxon>
    </lineage>
</organism>
<accession>A0A7L4YM20</accession>
<gene>
    <name evidence="2" type="ORF">EK0264_05960</name>
</gene>
<dbReference type="InterPro" id="IPR000182">
    <property type="entry name" value="GNAT_dom"/>
</dbReference>
<dbReference type="PANTHER" id="PTHR43792">
    <property type="entry name" value="GNAT FAMILY, PUTATIVE (AFU_ORTHOLOGUE AFUA_3G00765)-RELATED-RELATED"/>
    <property type="match status" value="1"/>
</dbReference>
<dbReference type="EMBL" id="CP047156">
    <property type="protein sequence ID" value="QHB99873.1"/>
    <property type="molecule type" value="Genomic_DNA"/>
</dbReference>
<dbReference type="InterPro" id="IPR016181">
    <property type="entry name" value="Acyl_CoA_acyltransferase"/>
</dbReference>
<dbReference type="PANTHER" id="PTHR43792:SF1">
    <property type="entry name" value="N-ACETYLTRANSFERASE DOMAIN-CONTAINING PROTEIN"/>
    <property type="match status" value="1"/>
</dbReference>
<dbReference type="KEGG" id="eke:EK0264_05960"/>
<feature type="domain" description="N-acetyltransferase" evidence="1">
    <location>
        <begin position="5"/>
        <end position="140"/>
    </location>
</feature>
<dbReference type="Pfam" id="PF13302">
    <property type="entry name" value="Acetyltransf_3"/>
    <property type="match status" value="1"/>
</dbReference>
<evidence type="ECO:0000313" key="3">
    <source>
        <dbReference type="Proteomes" id="UP000463857"/>
    </source>
</evidence>
<dbReference type="AlphaFoldDB" id="A0A7L4YM20"/>
<dbReference type="Proteomes" id="UP000463857">
    <property type="component" value="Chromosome"/>
</dbReference>
<protein>
    <submittedName>
        <fullName evidence="2">GNAT family N-acetyltransferase</fullName>
    </submittedName>
</protein>
<evidence type="ECO:0000259" key="1">
    <source>
        <dbReference type="Pfam" id="PF13302"/>
    </source>
</evidence>
<reference evidence="2 3" key="1">
    <citation type="journal article" date="2018" name="Int. J. Syst. Evol. Microbiol.">
        <title>Epidermidibacterium keratini gen. nov., sp. nov., a member of the family Sporichthyaceae, isolated from keratin epidermis.</title>
        <authorList>
            <person name="Lee D.G."/>
            <person name="Trujillo M.E."/>
            <person name="Kang S."/>
            <person name="Nam J.J."/>
            <person name="Kim Y.J."/>
        </authorList>
    </citation>
    <scope>NUCLEOTIDE SEQUENCE [LARGE SCALE GENOMIC DNA]</scope>
    <source>
        <strain evidence="2 3">EPI-7</strain>
    </source>
</reference>
<dbReference type="Gene3D" id="3.40.630.30">
    <property type="match status" value="1"/>
</dbReference>
<sequence>MTTDRLHLRRPVEADREFYQRVHTDPQLYRHAPHSRGTDESTTAAFDDILTYWVENGFDYWVVVERSTDERIGWAGVRRTPRFLNLYYRLIAQAHGRGLAAEAARAAVSLAGETEPTLPVLARVKEHNVSSVRTAIAAGLVLTSDRIKLSDDRRDDPPSLVFASRVGP</sequence>
<dbReference type="GO" id="GO:0016747">
    <property type="term" value="F:acyltransferase activity, transferring groups other than amino-acyl groups"/>
    <property type="evidence" value="ECO:0007669"/>
    <property type="project" value="InterPro"/>
</dbReference>
<dbReference type="InterPro" id="IPR051531">
    <property type="entry name" value="N-acetyltransferase"/>
</dbReference>
<dbReference type="InParanoid" id="A0A7L4YM20"/>
<proteinExistence type="predicted"/>
<dbReference type="OrthoDB" id="3572254at2"/>
<keyword evidence="2" id="KW-0808">Transferase</keyword>
<name>A0A7L4YM20_9ACTN</name>
<evidence type="ECO:0000313" key="2">
    <source>
        <dbReference type="EMBL" id="QHB99873.1"/>
    </source>
</evidence>
<dbReference type="SUPFAM" id="SSF55729">
    <property type="entry name" value="Acyl-CoA N-acyltransferases (Nat)"/>
    <property type="match status" value="1"/>
</dbReference>
<keyword evidence="3" id="KW-1185">Reference proteome</keyword>